<dbReference type="InterPro" id="IPR005031">
    <property type="entry name" value="COQ10_START"/>
</dbReference>
<accession>A0AAU1I8C2</accession>
<gene>
    <name evidence="2" type="ORF">OG477_33470</name>
</gene>
<name>A0AAU1I8C2_9ACTN</name>
<protein>
    <submittedName>
        <fullName evidence="2">SRPBCC family protein</fullName>
    </submittedName>
</protein>
<dbReference type="SUPFAM" id="SSF55961">
    <property type="entry name" value="Bet v1-like"/>
    <property type="match status" value="1"/>
</dbReference>
<feature type="domain" description="Coenzyme Q-binding protein COQ10 START" evidence="1">
    <location>
        <begin position="14"/>
        <end position="121"/>
    </location>
</feature>
<dbReference type="InterPro" id="IPR023393">
    <property type="entry name" value="START-like_dom_sf"/>
</dbReference>
<dbReference type="EMBL" id="CP108140">
    <property type="protein sequence ID" value="WTP89964.1"/>
    <property type="molecule type" value="Genomic_DNA"/>
</dbReference>
<reference evidence="2" key="1">
    <citation type="submission" date="2022-10" db="EMBL/GenBank/DDBJ databases">
        <title>The complete genomes of actinobacterial strains from the NBC collection.</title>
        <authorList>
            <person name="Joergensen T.S."/>
            <person name="Alvarez Arevalo M."/>
            <person name="Sterndorff E.B."/>
            <person name="Faurdal D."/>
            <person name="Vuksanovic O."/>
            <person name="Mourched A.-S."/>
            <person name="Charusanti P."/>
            <person name="Shaw S."/>
            <person name="Blin K."/>
            <person name="Weber T."/>
        </authorList>
    </citation>
    <scope>NUCLEOTIDE SEQUENCE</scope>
    <source>
        <strain evidence="2">NBC 00180</strain>
    </source>
</reference>
<dbReference type="CDD" id="cd07824">
    <property type="entry name" value="SRPBCC_6"/>
    <property type="match status" value="1"/>
</dbReference>
<dbReference type="Gene3D" id="3.30.530.20">
    <property type="match status" value="1"/>
</dbReference>
<dbReference type="Pfam" id="PF03364">
    <property type="entry name" value="Polyketide_cyc"/>
    <property type="match status" value="1"/>
</dbReference>
<evidence type="ECO:0000259" key="1">
    <source>
        <dbReference type="Pfam" id="PF03364"/>
    </source>
</evidence>
<dbReference type="AlphaFoldDB" id="A0AAU1I8C2"/>
<proteinExistence type="predicted"/>
<organism evidence="2">
    <name type="scientific">Streptomyces sp. NBC_00180</name>
    <dbReference type="NCBI Taxonomy" id="2903632"/>
    <lineage>
        <taxon>Bacteria</taxon>
        <taxon>Bacillati</taxon>
        <taxon>Actinomycetota</taxon>
        <taxon>Actinomycetes</taxon>
        <taxon>Kitasatosporales</taxon>
        <taxon>Streptomycetaceae</taxon>
        <taxon>Streptomyces</taxon>
    </lineage>
</organism>
<sequence>MDWSHYRFRSLWALPAPPDTVYDLLEQAEGYPRWWPQVREVNRLDDTSGVITIRSVLPYDMTFTAREVRRERGAGVLEIAMSGDLDGWVRWTVTVAPDGSGTIARYEQVVDVNKPLLRRFAVPGRPVFRANHWLMMRSGRRGLAAHLARARQGGHDGGHQAV</sequence>
<evidence type="ECO:0000313" key="2">
    <source>
        <dbReference type="EMBL" id="WTP89964.1"/>
    </source>
</evidence>